<proteinExistence type="predicted"/>
<evidence type="ECO:0000256" key="1">
    <source>
        <dbReference type="SAM" id="SignalP"/>
    </source>
</evidence>
<sequence>MLSRFPAVLIVLSLTLFLPFVVFEYQNNLHAYLPTLYLHPDQQSQLHFQGEPISRPCRYHLSYTSTTPRNGEETTSLPLNLRRPNFKKIDSGDDHSVKQWRATSGLGGKSGYGRVCCQRWDWWRGSVGVLKP</sequence>
<feature type="chain" id="PRO_5001647701" evidence="1">
    <location>
        <begin position="24"/>
        <end position="132"/>
    </location>
</feature>
<keyword evidence="1" id="KW-0732">Signal</keyword>
<dbReference type="Proteomes" id="UP000027265">
    <property type="component" value="Unassembled WGS sequence"/>
</dbReference>
<evidence type="ECO:0000313" key="3">
    <source>
        <dbReference type="Proteomes" id="UP000027265"/>
    </source>
</evidence>
<evidence type="ECO:0000313" key="2">
    <source>
        <dbReference type="EMBL" id="KDQ53617.1"/>
    </source>
</evidence>
<dbReference type="HOGENOM" id="CLU_1917343_0_0_1"/>
<name>A0A067PQN0_9AGAM</name>
<organism evidence="2 3">
    <name type="scientific">Jaapia argillacea MUCL 33604</name>
    <dbReference type="NCBI Taxonomy" id="933084"/>
    <lineage>
        <taxon>Eukaryota</taxon>
        <taxon>Fungi</taxon>
        <taxon>Dikarya</taxon>
        <taxon>Basidiomycota</taxon>
        <taxon>Agaricomycotina</taxon>
        <taxon>Agaricomycetes</taxon>
        <taxon>Agaricomycetidae</taxon>
        <taxon>Jaapiales</taxon>
        <taxon>Jaapiaceae</taxon>
        <taxon>Jaapia</taxon>
    </lineage>
</organism>
<dbReference type="AlphaFoldDB" id="A0A067PQN0"/>
<reference evidence="3" key="1">
    <citation type="journal article" date="2014" name="Proc. Natl. Acad. Sci. U.S.A.">
        <title>Extensive sampling of basidiomycete genomes demonstrates inadequacy of the white-rot/brown-rot paradigm for wood decay fungi.</title>
        <authorList>
            <person name="Riley R."/>
            <person name="Salamov A.A."/>
            <person name="Brown D.W."/>
            <person name="Nagy L.G."/>
            <person name="Floudas D."/>
            <person name="Held B.W."/>
            <person name="Levasseur A."/>
            <person name="Lombard V."/>
            <person name="Morin E."/>
            <person name="Otillar R."/>
            <person name="Lindquist E.A."/>
            <person name="Sun H."/>
            <person name="LaButti K.M."/>
            <person name="Schmutz J."/>
            <person name="Jabbour D."/>
            <person name="Luo H."/>
            <person name="Baker S.E."/>
            <person name="Pisabarro A.G."/>
            <person name="Walton J.D."/>
            <person name="Blanchette R.A."/>
            <person name="Henrissat B."/>
            <person name="Martin F."/>
            <person name="Cullen D."/>
            <person name="Hibbett D.S."/>
            <person name="Grigoriev I.V."/>
        </authorList>
    </citation>
    <scope>NUCLEOTIDE SEQUENCE [LARGE SCALE GENOMIC DNA]</scope>
    <source>
        <strain evidence="3">MUCL 33604</strain>
    </source>
</reference>
<accession>A0A067PQN0</accession>
<dbReference type="InParanoid" id="A0A067PQN0"/>
<dbReference type="EMBL" id="KL197733">
    <property type="protein sequence ID" value="KDQ53617.1"/>
    <property type="molecule type" value="Genomic_DNA"/>
</dbReference>
<keyword evidence="3" id="KW-1185">Reference proteome</keyword>
<protein>
    <submittedName>
        <fullName evidence="2">Uncharacterized protein</fullName>
    </submittedName>
</protein>
<gene>
    <name evidence="2" type="ORF">JAAARDRAFT_430272</name>
</gene>
<feature type="signal peptide" evidence="1">
    <location>
        <begin position="1"/>
        <end position="23"/>
    </location>
</feature>